<evidence type="ECO:0000313" key="2">
    <source>
        <dbReference type="EMBL" id="KAJ8787040.1"/>
    </source>
</evidence>
<accession>A0AB34H801</accession>
<dbReference type="AlphaFoldDB" id="A0AB34H801"/>
<name>A0AB34H801_ESCRO</name>
<keyword evidence="3" id="KW-1185">Reference proteome</keyword>
<reference evidence="2 3" key="1">
    <citation type="submission" date="2022-11" db="EMBL/GenBank/DDBJ databases">
        <title>Whole genome sequence of Eschrichtius robustus ER-17-0199.</title>
        <authorList>
            <person name="Bruniche-Olsen A."/>
            <person name="Black A.N."/>
            <person name="Fields C.J."/>
            <person name="Walden K."/>
            <person name="Dewoody J.A."/>
        </authorList>
    </citation>
    <scope>NUCLEOTIDE SEQUENCE [LARGE SCALE GENOMIC DNA]</scope>
    <source>
        <strain evidence="2">ER-17-0199</strain>
        <tissue evidence="2">Blubber</tissue>
    </source>
</reference>
<feature type="compositionally biased region" description="Acidic residues" evidence="1">
    <location>
        <begin position="1"/>
        <end position="27"/>
    </location>
</feature>
<dbReference type="EMBL" id="JAIQCJ010001885">
    <property type="protein sequence ID" value="KAJ8787040.1"/>
    <property type="molecule type" value="Genomic_DNA"/>
</dbReference>
<evidence type="ECO:0000313" key="3">
    <source>
        <dbReference type="Proteomes" id="UP001159641"/>
    </source>
</evidence>
<protein>
    <submittedName>
        <fullName evidence="2">Uncharacterized protein</fullName>
    </submittedName>
</protein>
<evidence type="ECO:0000256" key="1">
    <source>
        <dbReference type="SAM" id="MobiDB-lite"/>
    </source>
</evidence>
<proteinExistence type="predicted"/>
<dbReference type="Proteomes" id="UP001159641">
    <property type="component" value="Unassembled WGS sequence"/>
</dbReference>
<sequence length="109" mass="11698">MSDAEEQEYEEQPEEEEAAEEEEEGEALDSAGLELDAGPGGWPPRSRSRWLSEVTAAASLPEADFGGPQGPDLQDDSPPAPVTRPRNPPQARSFKPRRALALSGGQEGK</sequence>
<organism evidence="2 3">
    <name type="scientific">Eschrichtius robustus</name>
    <name type="common">California gray whale</name>
    <name type="synonym">Eschrichtius gibbosus</name>
    <dbReference type="NCBI Taxonomy" id="9764"/>
    <lineage>
        <taxon>Eukaryota</taxon>
        <taxon>Metazoa</taxon>
        <taxon>Chordata</taxon>
        <taxon>Craniata</taxon>
        <taxon>Vertebrata</taxon>
        <taxon>Euteleostomi</taxon>
        <taxon>Mammalia</taxon>
        <taxon>Eutheria</taxon>
        <taxon>Laurasiatheria</taxon>
        <taxon>Artiodactyla</taxon>
        <taxon>Whippomorpha</taxon>
        <taxon>Cetacea</taxon>
        <taxon>Mysticeti</taxon>
        <taxon>Eschrichtiidae</taxon>
        <taxon>Eschrichtius</taxon>
    </lineage>
</organism>
<feature type="region of interest" description="Disordered" evidence="1">
    <location>
        <begin position="1"/>
        <end position="109"/>
    </location>
</feature>
<comment type="caution">
    <text evidence="2">The sequence shown here is derived from an EMBL/GenBank/DDBJ whole genome shotgun (WGS) entry which is preliminary data.</text>
</comment>
<gene>
    <name evidence="2" type="ORF">J1605_005921</name>
</gene>
<feature type="compositionally biased region" description="Pro residues" evidence="1">
    <location>
        <begin position="78"/>
        <end position="88"/>
    </location>
</feature>